<dbReference type="InterPro" id="IPR046867">
    <property type="entry name" value="AldOxase/xan_DH_MoCoBD2"/>
</dbReference>
<dbReference type="SUPFAM" id="SSF56003">
    <property type="entry name" value="Molybdenum cofactor-binding domain"/>
    <property type="match status" value="1"/>
</dbReference>
<dbReference type="Gene3D" id="3.40.50.740">
    <property type="match status" value="1"/>
</dbReference>
<dbReference type="SUPFAM" id="SSF50692">
    <property type="entry name" value="ADC-like"/>
    <property type="match status" value="1"/>
</dbReference>
<dbReference type="EMBL" id="CAJNJA010037918">
    <property type="protein sequence ID" value="CAE7741364.1"/>
    <property type="molecule type" value="Genomic_DNA"/>
</dbReference>
<dbReference type="SUPFAM" id="SSF53706">
    <property type="entry name" value="Formate dehydrogenase/DMSO reductase, domains 1-3"/>
    <property type="match status" value="1"/>
</dbReference>
<keyword evidence="11" id="KW-1185">Reference proteome</keyword>
<keyword evidence="6" id="KW-0560">Oxidoreductase</keyword>
<dbReference type="SMART" id="SM01092">
    <property type="entry name" value="CO_deh_flav_C"/>
    <property type="match status" value="1"/>
</dbReference>
<evidence type="ECO:0000313" key="10">
    <source>
        <dbReference type="EMBL" id="CAE7741364.1"/>
    </source>
</evidence>
<dbReference type="Proteomes" id="UP000601435">
    <property type="component" value="Unassembled WGS sequence"/>
</dbReference>
<dbReference type="Gene3D" id="3.40.228.10">
    <property type="entry name" value="Dimethylsulfoxide Reductase, domain 2"/>
    <property type="match status" value="1"/>
</dbReference>
<dbReference type="Pfam" id="PF03450">
    <property type="entry name" value="CO_deh_flav_C"/>
    <property type="match status" value="1"/>
</dbReference>
<dbReference type="InterPro" id="IPR000674">
    <property type="entry name" value="Ald_Oxase/Xan_DH_a/b"/>
</dbReference>
<dbReference type="InterPro" id="IPR036010">
    <property type="entry name" value="2Fe-2S_ferredoxin-like_sf"/>
</dbReference>
<dbReference type="CDD" id="cd17040">
    <property type="entry name" value="Ubl_MoaD_like"/>
    <property type="match status" value="1"/>
</dbReference>
<evidence type="ECO:0000256" key="2">
    <source>
        <dbReference type="ARBA" id="ARBA00022630"/>
    </source>
</evidence>
<dbReference type="GO" id="GO:0016491">
    <property type="term" value="F:oxidoreductase activity"/>
    <property type="evidence" value="ECO:0007669"/>
    <property type="project" value="UniProtKB-KW"/>
</dbReference>
<evidence type="ECO:0000256" key="3">
    <source>
        <dbReference type="ARBA" id="ARBA00022714"/>
    </source>
</evidence>
<dbReference type="InterPro" id="IPR016166">
    <property type="entry name" value="FAD-bd_PCMH"/>
</dbReference>
<reference evidence="10" key="1">
    <citation type="submission" date="2021-02" db="EMBL/GenBank/DDBJ databases">
        <authorList>
            <person name="Dougan E. K."/>
            <person name="Rhodes N."/>
            <person name="Thang M."/>
            <person name="Chan C."/>
        </authorList>
    </citation>
    <scope>NUCLEOTIDE SEQUENCE</scope>
</reference>
<evidence type="ECO:0000256" key="7">
    <source>
        <dbReference type="ARBA" id="ARBA00023004"/>
    </source>
</evidence>
<evidence type="ECO:0000256" key="8">
    <source>
        <dbReference type="ARBA" id="ARBA00023014"/>
    </source>
</evidence>
<dbReference type="Pfam" id="PF02738">
    <property type="entry name" value="MoCoBD_1"/>
    <property type="match status" value="1"/>
</dbReference>
<dbReference type="InterPro" id="IPR036318">
    <property type="entry name" value="FAD-bd_PCMH-like_sf"/>
</dbReference>
<evidence type="ECO:0000256" key="5">
    <source>
        <dbReference type="ARBA" id="ARBA00022827"/>
    </source>
</evidence>
<dbReference type="Gene3D" id="3.90.1170.50">
    <property type="entry name" value="Aldehyde oxidase/xanthine dehydrogenase, a/b hammerhead"/>
    <property type="match status" value="1"/>
</dbReference>
<dbReference type="Pfam" id="PF20256">
    <property type="entry name" value="MoCoBD_2"/>
    <property type="match status" value="1"/>
</dbReference>
<dbReference type="InterPro" id="IPR002346">
    <property type="entry name" value="Mopterin_DH_FAD-bd"/>
</dbReference>
<dbReference type="InterPro" id="IPR006058">
    <property type="entry name" value="2Fe2S_fd_BS"/>
</dbReference>
<dbReference type="Gene3D" id="3.10.20.30">
    <property type="match status" value="1"/>
</dbReference>
<dbReference type="GO" id="GO:0071949">
    <property type="term" value="F:FAD binding"/>
    <property type="evidence" value="ECO:0007669"/>
    <property type="project" value="InterPro"/>
</dbReference>
<dbReference type="SUPFAM" id="SSF54665">
    <property type="entry name" value="CO dehydrogenase molybdoprotein N-domain-like"/>
    <property type="match status" value="1"/>
</dbReference>
<gene>
    <name evidence="10" type="ORF">SNEC2469_LOCUS21440</name>
</gene>
<dbReference type="PANTHER" id="PTHR11908:SF157">
    <property type="entry name" value="XANTHINE DEHYDROGENASE SUBUNIT D-RELATED"/>
    <property type="match status" value="1"/>
</dbReference>
<dbReference type="InterPro" id="IPR005107">
    <property type="entry name" value="CO_DH_flav_C"/>
</dbReference>
<dbReference type="InterPro" id="IPR037165">
    <property type="entry name" value="AldOxase/xan_DH_Mopterin-bd_sf"/>
</dbReference>
<dbReference type="InterPro" id="IPR016169">
    <property type="entry name" value="FAD-bd_PCMH_sub2"/>
</dbReference>
<dbReference type="FunFam" id="1.10.150.120:FF:000003">
    <property type="entry name" value="Carbon monoxide dehydrogenase, small subunit"/>
    <property type="match status" value="1"/>
</dbReference>
<keyword evidence="8" id="KW-0411">Iron-sulfur</keyword>
<dbReference type="SUPFAM" id="SSF54285">
    <property type="entry name" value="MoaD/ThiS"/>
    <property type="match status" value="1"/>
</dbReference>
<dbReference type="Gene3D" id="3.30.365.10">
    <property type="entry name" value="Aldehyde oxidase/xanthine dehydrogenase, molybdopterin binding domain"/>
    <property type="match status" value="4"/>
</dbReference>
<dbReference type="OrthoDB" id="8300278at2759"/>
<dbReference type="InterPro" id="IPR036683">
    <property type="entry name" value="CO_DH_flav_C_dom_sf"/>
</dbReference>
<dbReference type="Pfam" id="PF01315">
    <property type="entry name" value="Ald_Xan_dh_C"/>
    <property type="match status" value="1"/>
</dbReference>
<dbReference type="InterPro" id="IPR016208">
    <property type="entry name" value="Ald_Oxase/xanthine_DH-like"/>
</dbReference>
<evidence type="ECO:0000256" key="4">
    <source>
        <dbReference type="ARBA" id="ARBA00022723"/>
    </source>
</evidence>
<dbReference type="Pfam" id="PF01799">
    <property type="entry name" value="Fer2_2"/>
    <property type="match status" value="1"/>
</dbReference>
<dbReference type="Gene3D" id="2.40.40.20">
    <property type="match status" value="1"/>
</dbReference>
<keyword evidence="2" id="KW-0285">Flavoprotein</keyword>
<sequence>MNTIKTTQSGFRIGAGVSGAQLGANKAINKAWPGVVEATNLIGSDQIQGRCTMVGNLCNASPAADSVPAMIAAGAKAVVVGKGKRRTVPVEKIVVGPGKTSLKKGEVIEAITLPKPAKRTGDAYLRFTPRTEMDIAVVGVGISLTLERGVVKKARVCLGAVAPTAILVPAAARALVGSKLDDAALDKLAAACSKACNPIDDKRGTAAYRTRVAGVLAKRAAKIAYKRAGGCGTGDCGACSVTLDGQLVCSCLVLGVEANGREIGTVEGLTENGKLHPLQEKFIEHAALQCGICTPGFLVAAKALLDNNPKPTETEIRYALAGNLCRCTGYDKIVRAVQETAKDLRKSKKRQKFEVVGNRFLRPDGIDKVTGKARYGADASAPGQLVGLVLRSPHAHAKIKKIDISKAEKLPGVKAVITCDDLPDLTGGNAGNAHILENCMARGRALYDGHAVAAVAAVDQQTARKALKLIKVSYQKLPHVTDVDEAMKPSAPVIHDWCFTGGMEEKPTKPSNIANRTQMGHGDVDAGFAAADVVIEKSYKTEQTHQGYIEPHACLASVNPDGTAELWVTTQGPFAYRTVCAALLGLDIAKLKVTSSEIGGGFGGKTHVWTEPLALALSRKANRPVKLVMTRDEVFRATGPTASTSVDVKIGATRKGVITAATLELRYQGGAFPGPWAMLACMTGFACYNIENQRSVGWDVIVNRPKVAAYRAPSAPMAAYAVESTMDLVADAIGMDAVDFRLKNVAREGTQAPYGPIYGPIGIEAALQAVKKHPHMKTRLKKNQGRGVACGFWFNIGGQTCVDLNIGTDGTVNLAVGTVDVGGARSSLAMIAAEELGIGYEDVKVQVADTTSLGHNDTTEGSRGTFSSGMAAIFAARDAIEVLKGRAAKMLDVPVDDIVWEKGEARATGKGHSNLPSLSLKEIARKSPNTGGPIAGHNEIVADGAGMGFAAHICDVEVDPETGLSKILRYTVVQDAGKAINPDYVEGQFQGAAAQGIGWALNEEYVYGKDGRLQNPGFLDYRIPVCSDLPFIDTQILEIPNPTHPYGIRGVGETSIVPPLGAIGNAIARATGVRMNHVPMLVQVSLNGALRSGVGGVASIEIEAATIAELMSKLIEKYPDMSAHLDKGIAVAIDGVVFRDDWTQKIPPDAEVFLMPRIEGALNHHYSDFADLLVDTLDQLYHQLLDLKIEGNIGLLEQITLEGHLRVTQREFKAVIELWLASRNDEAFGTRLAEAITQGSELFSPEMVLARKREHKRLKEFEAIYRTITEDGKLKRMIAHNNPALARNVCYKGTAAPHVHNHADRLTKPLKRVGARGEDKWEEISYAQAMDEIAERLQKVVHQYGPESLAVSTSGWNTQTTHSMDRRFMNALGSPNYISGVSLCAGNTAAVNKLTYGWFPFADIANSKCIVLFGHNPRKHSWTPIYNMINAAREKGAKVIVLDPRISDQAEVADMHLRLRSGTDAAMCLGWLNVIINEELYDKTFVAEHTTGFEDLCNRVNEYPLERVAEITGVEAQQIAEAARLYASASSACIPWTPITDMQISSTSAIRLQSILRALTGNIDIPGGEIFGGFDPNYIPESKLGNHEMLSAEQKGKQLGADLHPVYTYRAQEMLTEHTERVYGYGYADIVMGCYMANPSATFRAMATEKPYPVKAFFVLGNNALMSYPNQHQILKGMMNQELIVAHDIFMTPTALLADYVLPGDVFSERNHLSDYWNWKLGLTLSQKAVEPPPECSSTFEFWHDLAHRMGYADLFPWSTIEEMLDYRLSPSGKTFAEFSDEHYMFIEPPEYRKYRKTGFATPSGKVELKSSLLEKLGFDPLPYYREGPAVSEAYPYYVFTGVREDAFFQTGQRQVKVLRDRMPSPKLFMHPSDAARQNIIDHDWVKLQTPTGEVTAKVLIKTSMKEGHIRVPHGWWYPEMRGTAKLSGAFISSDAVLCPDDPEFLDHEQGIPHFKGFPGRIVKLAEPPAGMSEQVLNG</sequence>
<evidence type="ECO:0000313" key="11">
    <source>
        <dbReference type="Proteomes" id="UP000601435"/>
    </source>
</evidence>
<dbReference type="SUPFAM" id="SSF47741">
    <property type="entry name" value="CO dehydrogenase ISP C-domain like"/>
    <property type="match status" value="1"/>
</dbReference>
<dbReference type="Gene3D" id="3.30.390.50">
    <property type="entry name" value="CO dehydrogenase flavoprotein, C-terminal domain"/>
    <property type="match status" value="1"/>
</dbReference>
<organism evidence="10 11">
    <name type="scientific">Symbiodinium necroappetens</name>
    <dbReference type="NCBI Taxonomy" id="1628268"/>
    <lineage>
        <taxon>Eukaryota</taxon>
        <taxon>Sar</taxon>
        <taxon>Alveolata</taxon>
        <taxon>Dinophyceae</taxon>
        <taxon>Suessiales</taxon>
        <taxon>Symbiodiniaceae</taxon>
        <taxon>Symbiodinium</taxon>
    </lineage>
</organism>
<dbReference type="SUPFAM" id="SSF56176">
    <property type="entry name" value="FAD-binding/transporter-associated domain-like"/>
    <property type="match status" value="1"/>
</dbReference>
<keyword evidence="5" id="KW-0274">FAD</keyword>
<comment type="caution">
    <text evidence="10">The sequence shown here is derived from an EMBL/GenBank/DDBJ whole genome shotgun (WGS) entry which is preliminary data.</text>
</comment>
<dbReference type="Pfam" id="PF00384">
    <property type="entry name" value="Molybdopterin"/>
    <property type="match status" value="1"/>
</dbReference>
<dbReference type="PANTHER" id="PTHR11908">
    <property type="entry name" value="XANTHINE DEHYDROGENASE"/>
    <property type="match status" value="1"/>
</dbReference>
<dbReference type="GO" id="GO:0043546">
    <property type="term" value="F:molybdopterin cofactor binding"/>
    <property type="evidence" value="ECO:0007669"/>
    <property type="project" value="InterPro"/>
</dbReference>
<evidence type="ECO:0000256" key="1">
    <source>
        <dbReference type="ARBA" id="ARBA00006849"/>
    </source>
</evidence>
<keyword evidence="4" id="KW-0479">Metal-binding</keyword>
<proteinExistence type="inferred from homology"/>
<name>A0A812XQM8_9DINO</name>
<keyword evidence="7" id="KW-0408">Iron</keyword>
<dbReference type="InterPro" id="IPR036884">
    <property type="entry name" value="2Fe-2S-bd_dom_sf"/>
</dbReference>
<dbReference type="InterPro" id="IPR008274">
    <property type="entry name" value="AldOxase/xan_DH_MoCoBD1"/>
</dbReference>
<dbReference type="InterPro" id="IPR012675">
    <property type="entry name" value="Beta-grasp_dom_sf"/>
</dbReference>
<dbReference type="InterPro" id="IPR002888">
    <property type="entry name" value="2Fe-2S-bd"/>
</dbReference>
<dbReference type="Gene3D" id="3.30.465.10">
    <property type="match status" value="1"/>
</dbReference>
<feature type="domain" description="FAD-binding PCMH-type" evidence="9">
    <location>
        <begin position="1"/>
        <end position="118"/>
    </location>
</feature>
<dbReference type="InterPro" id="IPR006656">
    <property type="entry name" value="Mopterin_OxRdtase"/>
</dbReference>
<dbReference type="Pfam" id="PF01568">
    <property type="entry name" value="Molydop_binding"/>
    <property type="match status" value="1"/>
</dbReference>
<protein>
    <recommendedName>
        <fullName evidence="9">FAD-binding PCMH-type domain-containing protein</fullName>
    </recommendedName>
</protein>
<dbReference type="SMART" id="SM01008">
    <property type="entry name" value="Ald_Xan_dh_C"/>
    <property type="match status" value="1"/>
</dbReference>
<dbReference type="InterPro" id="IPR016155">
    <property type="entry name" value="Mopterin_synth/thiamin_S_b"/>
</dbReference>
<dbReference type="PROSITE" id="PS00197">
    <property type="entry name" value="2FE2S_FER_1"/>
    <property type="match status" value="1"/>
</dbReference>
<keyword evidence="3" id="KW-0001">2Fe-2S</keyword>
<comment type="similarity">
    <text evidence="1">Belongs to the xanthine dehydrogenase family.</text>
</comment>
<dbReference type="InterPro" id="IPR036856">
    <property type="entry name" value="Ald_Oxase/Xan_DH_a/b_sf"/>
</dbReference>
<dbReference type="InterPro" id="IPR009010">
    <property type="entry name" value="Asp_de-COase-like_dom_sf"/>
</dbReference>
<dbReference type="Gene3D" id="1.10.150.120">
    <property type="entry name" value="[2Fe-2S]-binding domain"/>
    <property type="match status" value="1"/>
</dbReference>
<dbReference type="SUPFAM" id="SSF54292">
    <property type="entry name" value="2Fe-2S ferredoxin-like"/>
    <property type="match status" value="1"/>
</dbReference>
<dbReference type="SUPFAM" id="SSF55447">
    <property type="entry name" value="CO dehydrogenase flavoprotein C-terminal domain-like"/>
    <property type="match status" value="1"/>
</dbReference>
<dbReference type="GO" id="GO:0051537">
    <property type="term" value="F:2 iron, 2 sulfur cluster binding"/>
    <property type="evidence" value="ECO:0007669"/>
    <property type="project" value="UniProtKB-KW"/>
</dbReference>
<evidence type="ECO:0000259" key="9">
    <source>
        <dbReference type="PROSITE" id="PS51387"/>
    </source>
</evidence>
<dbReference type="InterPro" id="IPR006657">
    <property type="entry name" value="MoPterin_dinucl-bd_dom"/>
</dbReference>
<dbReference type="PROSITE" id="PS51387">
    <property type="entry name" value="FAD_PCMH"/>
    <property type="match status" value="1"/>
</dbReference>
<evidence type="ECO:0000256" key="6">
    <source>
        <dbReference type="ARBA" id="ARBA00023002"/>
    </source>
</evidence>
<dbReference type="GO" id="GO:0005506">
    <property type="term" value="F:iron ion binding"/>
    <property type="evidence" value="ECO:0007669"/>
    <property type="project" value="InterPro"/>
</dbReference>
<accession>A0A812XQM8</accession>
<dbReference type="Pfam" id="PF00941">
    <property type="entry name" value="FAD_binding_5"/>
    <property type="match status" value="1"/>
</dbReference>